<feature type="domain" description="ER-bound oxygenase mpaB/mpaB'/Rubber oxygenase catalytic" evidence="1">
    <location>
        <begin position="59"/>
        <end position="271"/>
    </location>
</feature>
<dbReference type="PANTHER" id="PTHR36151:SF3">
    <property type="entry name" value="ER-BOUND OXYGENASE MPAB_MPAB'_RUBBER OXYGENASE CATALYTIC DOMAIN-CONTAINING PROTEIN"/>
    <property type="match status" value="1"/>
</dbReference>
<evidence type="ECO:0000313" key="3">
    <source>
        <dbReference type="Proteomes" id="UP000831607"/>
    </source>
</evidence>
<reference evidence="2 3" key="1">
    <citation type="submission" date="2020-11" db="EMBL/GenBank/DDBJ databases">
        <title>Algicoccus daihaiensis sp.nov., isolated from Daihai Lake in Inner Mongolia.</title>
        <authorList>
            <person name="Kai J."/>
        </authorList>
    </citation>
    <scope>NUCLEOTIDE SEQUENCE [LARGE SCALE GENOMIC DNA]</scope>
    <source>
        <strain evidence="3">f23</strain>
    </source>
</reference>
<evidence type="ECO:0000313" key="2">
    <source>
        <dbReference type="EMBL" id="UOD51078.1"/>
    </source>
</evidence>
<dbReference type="InterPro" id="IPR018713">
    <property type="entry name" value="MPAB/Lcp_cat_dom"/>
</dbReference>
<keyword evidence="3" id="KW-1185">Reference proteome</keyword>
<protein>
    <submittedName>
        <fullName evidence="2">DUF2236 domain-containing protein</fullName>
    </submittedName>
</protein>
<accession>A0ABY4AM99</accession>
<organism evidence="2 3">
    <name type="scientific">Orrella daihaiensis</name>
    <dbReference type="NCBI Taxonomy" id="2782176"/>
    <lineage>
        <taxon>Bacteria</taxon>
        <taxon>Pseudomonadati</taxon>
        <taxon>Pseudomonadota</taxon>
        <taxon>Betaproteobacteria</taxon>
        <taxon>Burkholderiales</taxon>
        <taxon>Alcaligenaceae</taxon>
        <taxon>Orrella</taxon>
    </lineage>
</organism>
<name>A0ABY4AM99_9BURK</name>
<dbReference type="EMBL" id="CP063982">
    <property type="protein sequence ID" value="UOD51078.1"/>
    <property type="molecule type" value="Genomic_DNA"/>
</dbReference>
<evidence type="ECO:0000259" key="1">
    <source>
        <dbReference type="Pfam" id="PF09995"/>
    </source>
</evidence>
<proteinExistence type="predicted"/>
<dbReference type="Proteomes" id="UP000831607">
    <property type="component" value="Chromosome"/>
</dbReference>
<sequence length="309" mass="34230">MAQRSMSVAAANRTALQTRLRQALAQQIRAMTGSTTGPPVAFLQPEGDPGWFGPASVTWKVHAHLVSMLVGGLSSLLIQSMHPGALAGVWDHSSFRVNLRARLGRTAYFIAATTYGGHEMAQAAINQVNQIHARVNGLRPDGKPYDARDPHLLRWVHLGETISFLKSYCIHGDTRLPLFMQNQYFVEMQRIGEALGAVDLPQSVASAEQMLLSYRSELSVDDRVHEVVELIKNFPCRRRDRPFVRLIVDAAFDLLPAWVLADLGQAERPAWCRHITQHALAIASVPIEWTLATEGVSAHARQRLAKPRG</sequence>
<dbReference type="PANTHER" id="PTHR36151">
    <property type="entry name" value="BLR2777 PROTEIN"/>
    <property type="match status" value="1"/>
</dbReference>
<gene>
    <name evidence="2" type="ORF">DHf2319_04005</name>
</gene>
<dbReference type="RefSeq" id="WP_243479517.1">
    <property type="nucleotide sequence ID" value="NZ_CP063982.1"/>
</dbReference>
<dbReference type="Pfam" id="PF09995">
    <property type="entry name" value="MPAB_Lcp_cat"/>
    <property type="match status" value="1"/>
</dbReference>